<dbReference type="HOGENOM" id="CLU_1759366_0_0_1"/>
<protein>
    <submittedName>
        <fullName evidence="1">Uncharacterized protein</fullName>
    </submittedName>
</protein>
<evidence type="ECO:0000313" key="2">
    <source>
        <dbReference type="Proteomes" id="UP000002059"/>
    </source>
</evidence>
<organism evidence="1 2">
    <name type="scientific">Paracoccidioides lutzii (strain ATCC MYA-826 / Pb01)</name>
    <name type="common">Paracoccidioides brasiliensis</name>
    <dbReference type="NCBI Taxonomy" id="502779"/>
    <lineage>
        <taxon>Eukaryota</taxon>
        <taxon>Fungi</taxon>
        <taxon>Dikarya</taxon>
        <taxon>Ascomycota</taxon>
        <taxon>Pezizomycotina</taxon>
        <taxon>Eurotiomycetes</taxon>
        <taxon>Eurotiomycetidae</taxon>
        <taxon>Onygenales</taxon>
        <taxon>Ajellomycetaceae</taxon>
        <taxon>Paracoccidioides</taxon>
    </lineage>
</organism>
<reference evidence="1 2" key="1">
    <citation type="journal article" date="2011" name="PLoS Genet.">
        <title>Comparative genomic analysis of human fungal pathogens causing paracoccidioidomycosis.</title>
        <authorList>
            <person name="Desjardins C.A."/>
            <person name="Champion M.D."/>
            <person name="Holder J.W."/>
            <person name="Muszewska A."/>
            <person name="Goldberg J."/>
            <person name="Bailao A.M."/>
            <person name="Brigido M.M."/>
            <person name="Ferreira M.E."/>
            <person name="Garcia A.M."/>
            <person name="Grynberg M."/>
            <person name="Gujja S."/>
            <person name="Heiman D.I."/>
            <person name="Henn M.R."/>
            <person name="Kodira C.D."/>
            <person name="Leon-Narvaez H."/>
            <person name="Longo L.V."/>
            <person name="Ma L.J."/>
            <person name="Malavazi I."/>
            <person name="Matsuo A.L."/>
            <person name="Morais F.V."/>
            <person name="Pereira M."/>
            <person name="Rodriguez-Brito S."/>
            <person name="Sakthikumar S."/>
            <person name="Salem-Izacc S.M."/>
            <person name="Sykes S.M."/>
            <person name="Teixeira M.M."/>
            <person name="Vallejo M.C."/>
            <person name="Walter M.E."/>
            <person name="Yandava C."/>
            <person name="Young S."/>
            <person name="Zeng Q."/>
            <person name="Zucker J."/>
            <person name="Felipe M.S."/>
            <person name="Goldman G.H."/>
            <person name="Haas B.J."/>
            <person name="McEwen J.G."/>
            <person name="Nino-Vega G."/>
            <person name="Puccia R."/>
            <person name="San-Blas G."/>
            <person name="Soares C.M."/>
            <person name="Birren B.W."/>
            <person name="Cuomo C.A."/>
        </authorList>
    </citation>
    <scope>NUCLEOTIDE SEQUENCE [LARGE SCALE GENOMIC DNA]</scope>
    <source>
        <strain evidence="2">ATCC MYA-826 / Pb01</strain>
    </source>
</reference>
<name>A0A0A2V265_PARBA</name>
<accession>A0A0A2V265</accession>
<dbReference type="EMBL" id="KN293994">
    <property type="protein sequence ID" value="KGQ01896.1"/>
    <property type="molecule type" value="Genomic_DNA"/>
</dbReference>
<keyword evidence="2" id="KW-1185">Reference proteome</keyword>
<dbReference type="VEuPathDB" id="FungiDB:PAAG_11286"/>
<dbReference type="Proteomes" id="UP000002059">
    <property type="component" value="Partially assembled WGS sequence"/>
</dbReference>
<dbReference type="AlphaFoldDB" id="A0A0A2V265"/>
<proteinExistence type="predicted"/>
<sequence length="148" mass="16582">MGGTPSPKSLVPVRPIDLGPQLAMAINISTSLLESVDILFHDGKRTTIGYPKLGLRNYTNFGRCVVSRGTIAKDWVALKLHSDSPFRLMKNGSFRPLNDFVRSSLCPQLPYLHQKVIEHSKLEIVNVLFRMLRGDRPLLTNLGLMELL</sequence>
<evidence type="ECO:0000313" key="1">
    <source>
        <dbReference type="EMBL" id="KGQ01896.1"/>
    </source>
</evidence>
<gene>
    <name evidence="1" type="ORF">PAAG_11286</name>
</gene>
<dbReference type="GeneID" id="26970342"/>
<dbReference type="KEGG" id="pbl:PAAG_11286"/>
<dbReference type="RefSeq" id="XP_015703382.1">
    <property type="nucleotide sequence ID" value="XM_015846960.1"/>
</dbReference>